<proteinExistence type="predicted"/>
<sequence>MGIINRFLLLLLSLAAAALSLAVIGAALGQLPETVWLAELRYALTRQETLAGAGVAFLISLKLLGQVFAGKKEQSTSKGEYVIASGPNGEVRVALDAVRNFVDRLARETHGVHDVRVKVQAKNHKDGASLAVALSLTVGREADIPKLSAQLAQHIQQQLAQSMELSEVPVDIVVADISDKQPARKHRVV</sequence>
<organism evidence="2 3">
    <name type="scientific">Selenomonas ruminantium</name>
    <dbReference type="NCBI Taxonomy" id="971"/>
    <lineage>
        <taxon>Bacteria</taxon>
        <taxon>Bacillati</taxon>
        <taxon>Bacillota</taxon>
        <taxon>Negativicutes</taxon>
        <taxon>Selenomonadales</taxon>
        <taxon>Selenomonadaceae</taxon>
        <taxon>Selenomonas</taxon>
    </lineage>
</organism>
<reference evidence="2 3" key="1">
    <citation type="submission" date="2016-10" db="EMBL/GenBank/DDBJ databases">
        <authorList>
            <person name="de Groot N.N."/>
        </authorList>
    </citation>
    <scope>NUCLEOTIDE SEQUENCE [LARGE SCALE GENOMIC DNA]</scope>
    <source>
        <strain evidence="2 3">Z108</strain>
    </source>
</reference>
<name>A0A1I3D6X1_SELRU</name>
<dbReference type="EMBL" id="FOQK01000005">
    <property type="protein sequence ID" value="SFH82426.1"/>
    <property type="molecule type" value="Genomic_DNA"/>
</dbReference>
<keyword evidence="1" id="KW-1133">Transmembrane helix</keyword>
<evidence type="ECO:0000256" key="1">
    <source>
        <dbReference type="SAM" id="Phobius"/>
    </source>
</evidence>
<evidence type="ECO:0008006" key="4">
    <source>
        <dbReference type="Google" id="ProtNLM"/>
    </source>
</evidence>
<evidence type="ECO:0000313" key="3">
    <source>
        <dbReference type="Proteomes" id="UP000183639"/>
    </source>
</evidence>
<accession>A0A1I3D6X1</accession>
<dbReference type="RefSeq" id="WP_075442560.1">
    <property type="nucleotide sequence ID" value="NZ_FOQK01000005.1"/>
</dbReference>
<dbReference type="NCBIfam" id="NF033218">
    <property type="entry name" value="anchor_AmaP"/>
    <property type="match status" value="1"/>
</dbReference>
<dbReference type="Proteomes" id="UP000183639">
    <property type="component" value="Unassembled WGS sequence"/>
</dbReference>
<dbReference type="AlphaFoldDB" id="A0A1I3D6X1"/>
<evidence type="ECO:0000313" key="2">
    <source>
        <dbReference type="EMBL" id="SFH82426.1"/>
    </source>
</evidence>
<feature type="transmembrane region" description="Helical" evidence="1">
    <location>
        <begin position="50"/>
        <end position="69"/>
    </location>
</feature>
<gene>
    <name evidence="2" type="ORF">SAMN04487861_105121</name>
</gene>
<keyword evidence="1" id="KW-0472">Membrane</keyword>
<keyword evidence="1" id="KW-0812">Transmembrane</keyword>
<dbReference type="OrthoDB" id="1665551at2"/>
<protein>
    <recommendedName>
        <fullName evidence="4">Alkaline shock response membrane anchor protein AmaP</fullName>
    </recommendedName>
</protein>